<accession>A0A3S5BYV2</accession>
<protein>
    <submittedName>
        <fullName evidence="1">Uncharacterized protein</fullName>
    </submittedName>
</protein>
<dbReference type="Proteomes" id="UP000784294">
    <property type="component" value="Unassembled WGS sequence"/>
</dbReference>
<keyword evidence="2" id="KW-1185">Reference proteome</keyword>
<name>A0A3S5BYV2_9PLAT</name>
<sequence>MEADYSEMLEQFVPINGVESDYRDNPVFTSADFYENCQHLPSLSVGVTLLPGAGRDGRSVLRLDSNVAFALVGWDLNLAY</sequence>
<dbReference type="EMBL" id="CAAALY010071109">
    <property type="protein sequence ID" value="VEL25006.1"/>
    <property type="molecule type" value="Genomic_DNA"/>
</dbReference>
<evidence type="ECO:0000313" key="1">
    <source>
        <dbReference type="EMBL" id="VEL25006.1"/>
    </source>
</evidence>
<comment type="caution">
    <text evidence="1">The sequence shown here is derived from an EMBL/GenBank/DDBJ whole genome shotgun (WGS) entry which is preliminary data.</text>
</comment>
<proteinExistence type="predicted"/>
<evidence type="ECO:0000313" key="2">
    <source>
        <dbReference type="Proteomes" id="UP000784294"/>
    </source>
</evidence>
<gene>
    <name evidence="1" type="ORF">PXEA_LOCUS18446</name>
</gene>
<dbReference type="AlphaFoldDB" id="A0A3S5BYV2"/>
<reference evidence="1" key="1">
    <citation type="submission" date="2018-11" db="EMBL/GenBank/DDBJ databases">
        <authorList>
            <consortium name="Pathogen Informatics"/>
        </authorList>
    </citation>
    <scope>NUCLEOTIDE SEQUENCE</scope>
</reference>
<organism evidence="1 2">
    <name type="scientific">Protopolystoma xenopodis</name>
    <dbReference type="NCBI Taxonomy" id="117903"/>
    <lineage>
        <taxon>Eukaryota</taxon>
        <taxon>Metazoa</taxon>
        <taxon>Spiralia</taxon>
        <taxon>Lophotrochozoa</taxon>
        <taxon>Platyhelminthes</taxon>
        <taxon>Monogenea</taxon>
        <taxon>Polyopisthocotylea</taxon>
        <taxon>Polystomatidea</taxon>
        <taxon>Polystomatidae</taxon>
        <taxon>Protopolystoma</taxon>
    </lineage>
</organism>